<dbReference type="EMBL" id="CP022515">
    <property type="protein sequence ID" value="ASO06191.1"/>
    <property type="molecule type" value="Genomic_DNA"/>
</dbReference>
<reference evidence="2 4" key="2">
    <citation type="submission" date="2019-06" db="EMBL/GenBank/DDBJ databases">
        <title>A large-scale integrated study on North Sea by COGITO (Coastal Microbe Genomic &amp; Taxonomic Observatory).</title>
        <authorList>
            <person name="Teeling H."/>
        </authorList>
    </citation>
    <scope>NUCLEOTIDE SEQUENCE [LARGE SCALE GENOMIC DNA]</scope>
    <source>
        <strain evidence="2 4">MAR_2009_79</strain>
    </source>
</reference>
<dbReference type="STRING" id="616991.GCA_000733925_01078"/>
<evidence type="ECO:0000313" key="1">
    <source>
        <dbReference type="EMBL" id="ASO06191.1"/>
    </source>
</evidence>
<dbReference type="eggNOG" id="ENOG5031EX6">
    <property type="taxonomic scope" value="Bacteria"/>
</dbReference>
<proteinExistence type="predicted"/>
<dbReference type="EMBL" id="VHIF01000001">
    <property type="protein sequence ID" value="TQO37836.1"/>
    <property type="molecule type" value="Genomic_DNA"/>
</dbReference>
<name>A0A221UZ82_9FLAO</name>
<evidence type="ECO:0000313" key="4">
    <source>
        <dbReference type="Proteomes" id="UP000315363"/>
    </source>
</evidence>
<dbReference type="Proteomes" id="UP000204551">
    <property type="component" value="Chromosome"/>
</dbReference>
<dbReference type="KEGG" id="aalg:AREALGSMS7_02752"/>
<evidence type="ECO:0000313" key="3">
    <source>
        <dbReference type="Proteomes" id="UP000204551"/>
    </source>
</evidence>
<keyword evidence="4" id="KW-1185">Reference proteome</keyword>
<dbReference type="AlphaFoldDB" id="A0A221UZ82"/>
<dbReference type="Proteomes" id="UP000315363">
    <property type="component" value="Unassembled WGS sequence"/>
</dbReference>
<gene>
    <name evidence="1" type="ORF">AREALGSMS7_02752</name>
    <name evidence="2" type="ORF">GQ41_2461</name>
</gene>
<accession>A0A221UZ82</accession>
<reference evidence="1 3" key="1">
    <citation type="submission" date="2017-07" db="EMBL/GenBank/DDBJ databases">
        <title>Genome Sequence of Arenibacter algicola Strain SMS7 Isolated from a culture of the Diatom Skeletonema marinoi.</title>
        <authorList>
            <person name="Topel M."/>
            <person name="Pinder M.I.M."/>
            <person name="Johansson O.N."/>
            <person name="Kourtchenko O."/>
            <person name="Godhe A."/>
            <person name="Clarke A.K."/>
        </authorList>
    </citation>
    <scope>NUCLEOTIDE SEQUENCE [LARGE SCALE GENOMIC DNA]</scope>
    <source>
        <strain evidence="1 3">SMS7</strain>
    </source>
</reference>
<dbReference type="RefSeq" id="WP_031442881.1">
    <property type="nucleotide sequence ID" value="NZ_CP022515.1"/>
</dbReference>
<sequence>MKTMTCKQLGGACDMEFQAETFEDMAEQSKKHGMAMYQAGDVEHLEAMNKMQELMKSPGAMAKWFENKRKEFETLPDSN</sequence>
<protein>
    <recommendedName>
        <fullName evidence="5">DUF1059 domain-containing protein</fullName>
    </recommendedName>
</protein>
<evidence type="ECO:0008006" key="5">
    <source>
        <dbReference type="Google" id="ProtNLM"/>
    </source>
</evidence>
<organism evidence="1 3">
    <name type="scientific">Arenibacter algicola</name>
    <dbReference type="NCBI Taxonomy" id="616991"/>
    <lineage>
        <taxon>Bacteria</taxon>
        <taxon>Pseudomonadati</taxon>
        <taxon>Bacteroidota</taxon>
        <taxon>Flavobacteriia</taxon>
        <taxon>Flavobacteriales</taxon>
        <taxon>Flavobacteriaceae</taxon>
        <taxon>Arenibacter</taxon>
    </lineage>
</organism>
<evidence type="ECO:0000313" key="2">
    <source>
        <dbReference type="EMBL" id="TQO37836.1"/>
    </source>
</evidence>